<name>A0A6N7UST7_9FIRM</name>
<dbReference type="Pfam" id="PF01545">
    <property type="entry name" value="Cation_efflux"/>
    <property type="match status" value="1"/>
</dbReference>
<dbReference type="InterPro" id="IPR002524">
    <property type="entry name" value="Cation_efflux"/>
</dbReference>
<dbReference type="NCBIfam" id="TIGR01297">
    <property type="entry name" value="CDF"/>
    <property type="match status" value="1"/>
</dbReference>
<comment type="caution">
    <text evidence="10">The sequence shown here is derived from an EMBL/GenBank/DDBJ whole genome shotgun (WGS) entry which is preliminary data.</text>
</comment>
<comment type="similarity">
    <text evidence="2">Belongs to the cation diffusion facilitator (CDF) transporter (TC 2.A.4) family.</text>
</comment>
<dbReference type="InterPro" id="IPR027469">
    <property type="entry name" value="Cation_efflux_TMD_sf"/>
</dbReference>
<accession>A0A6N7UST7</accession>
<dbReference type="EMBL" id="VULY01000018">
    <property type="protein sequence ID" value="MSR94181.1"/>
    <property type="molecule type" value="Genomic_DNA"/>
</dbReference>
<dbReference type="FunFam" id="1.20.1510.10:FF:000006">
    <property type="entry name" value="Divalent cation efflux transporter"/>
    <property type="match status" value="1"/>
</dbReference>
<evidence type="ECO:0000256" key="7">
    <source>
        <dbReference type="SAM" id="Phobius"/>
    </source>
</evidence>
<dbReference type="Gene3D" id="3.30.70.1350">
    <property type="entry name" value="Cation efflux protein, cytoplasmic domain"/>
    <property type="match status" value="1"/>
</dbReference>
<evidence type="ECO:0000256" key="6">
    <source>
        <dbReference type="ARBA" id="ARBA00023136"/>
    </source>
</evidence>
<keyword evidence="11" id="KW-1185">Reference proteome</keyword>
<evidence type="ECO:0000259" key="9">
    <source>
        <dbReference type="Pfam" id="PF16916"/>
    </source>
</evidence>
<evidence type="ECO:0000313" key="10">
    <source>
        <dbReference type="EMBL" id="MSR94181.1"/>
    </source>
</evidence>
<evidence type="ECO:0000256" key="5">
    <source>
        <dbReference type="ARBA" id="ARBA00022989"/>
    </source>
</evidence>
<dbReference type="SUPFAM" id="SSF161111">
    <property type="entry name" value="Cation efflux protein transmembrane domain-like"/>
    <property type="match status" value="1"/>
</dbReference>
<dbReference type="SUPFAM" id="SSF160240">
    <property type="entry name" value="Cation efflux protein cytoplasmic domain-like"/>
    <property type="match status" value="1"/>
</dbReference>
<protein>
    <submittedName>
        <fullName evidence="10">Cation transporter</fullName>
    </submittedName>
</protein>
<dbReference type="InterPro" id="IPR036837">
    <property type="entry name" value="Cation_efflux_CTD_sf"/>
</dbReference>
<evidence type="ECO:0000256" key="4">
    <source>
        <dbReference type="ARBA" id="ARBA00022692"/>
    </source>
</evidence>
<feature type="transmembrane region" description="Helical" evidence="7">
    <location>
        <begin position="97"/>
        <end position="115"/>
    </location>
</feature>
<dbReference type="GO" id="GO:0016020">
    <property type="term" value="C:membrane"/>
    <property type="evidence" value="ECO:0007669"/>
    <property type="project" value="UniProtKB-SubCell"/>
</dbReference>
<dbReference type="Gene3D" id="1.20.1510.10">
    <property type="entry name" value="Cation efflux protein transmembrane domain"/>
    <property type="match status" value="1"/>
</dbReference>
<dbReference type="RefSeq" id="WP_154477644.1">
    <property type="nucleotide sequence ID" value="NZ_VULY01000018.1"/>
</dbReference>
<comment type="subcellular location">
    <subcellularLocation>
        <location evidence="1">Membrane</location>
        <topology evidence="1">Multi-pass membrane protein</topology>
    </subcellularLocation>
</comment>
<keyword evidence="6 7" id="KW-0472">Membrane</keyword>
<dbReference type="Proteomes" id="UP000434409">
    <property type="component" value="Unassembled WGS sequence"/>
</dbReference>
<dbReference type="InterPro" id="IPR050291">
    <property type="entry name" value="CDF_Transporter"/>
</dbReference>
<organism evidence="10 11">
    <name type="scientific">Suipraeoptans intestinalis</name>
    <dbReference type="NCBI Taxonomy" id="2606628"/>
    <lineage>
        <taxon>Bacteria</taxon>
        <taxon>Bacillati</taxon>
        <taxon>Bacillota</taxon>
        <taxon>Clostridia</taxon>
        <taxon>Lachnospirales</taxon>
        <taxon>Lachnospiraceae</taxon>
        <taxon>Suipraeoptans</taxon>
    </lineage>
</organism>
<feature type="domain" description="Cation efflux protein cytoplasmic" evidence="9">
    <location>
        <begin position="228"/>
        <end position="303"/>
    </location>
</feature>
<keyword evidence="4 7" id="KW-0812">Transmembrane</keyword>
<feature type="transmembrane region" description="Helical" evidence="7">
    <location>
        <begin position="127"/>
        <end position="150"/>
    </location>
</feature>
<evidence type="ECO:0000259" key="8">
    <source>
        <dbReference type="Pfam" id="PF01545"/>
    </source>
</evidence>
<evidence type="ECO:0000256" key="1">
    <source>
        <dbReference type="ARBA" id="ARBA00004141"/>
    </source>
</evidence>
<dbReference type="PANTHER" id="PTHR43840">
    <property type="entry name" value="MITOCHONDRIAL METAL TRANSPORTER 1-RELATED"/>
    <property type="match status" value="1"/>
</dbReference>
<dbReference type="InterPro" id="IPR058533">
    <property type="entry name" value="Cation_efflux_TM"/>
</dbReference>
<dbReference type="InterPro" id="IPR027470">
    <property type="entry name" value="Cation_efflux_CTD"/>
</dbReference>
<feature type="transmembrane region" description="Helical" evidence="7">
    <location>
        <begin position="21"/>
        <end position="43"/>
    </location>
</feature>
<dbReference type="GO" id="GO:0008324">
    <property type="term" value="F:monoatomic cation transmembrane transporter activity"/>
    <property type="evidence" value="ECO:0007669"/>
    <property type="project" value="InterPro"/>
</dbReference>
<keyword evidence="5 7" id="KW-1133">Transmembrane helix</keyword>
<feature type="domain" description="Cation efflux protein transmembrane" evidence="8">
    <location>
        <begin position="33"/>
        <end position="222"/>
    </location>
</feature>
<feature type="transmembrane region" description="Helical" evidence="7">
    <location>
        <begin position="197"/>
        <end position="215"/>
    </location>
</feature>
<evidence type="ECO:0000256" key="2">
    <source>
        <dbReference type="ARBA" id="ARBA00008114"/>
    </source>
</evidence>
<evidence type="ECO:0000313" key="11">
    <source>
        <dbReference type="Proteomes" id="UP000434409"/>
    </source>
</evidence>
<dbReference type="PANTHER" id="PTHR43840:SF50">
    <property type="entry name" value="MANGANESE EFFLUX SYSTEM PROTEIN MNES"/>
    <property type="match status" value="1"/>
</dbReference>
<proteinExistence type="inferred from homology"/>
<reference evidence="10 11" key="1">
    <citation type="submission" date="2019-08" db="EMBL/GenBank/DDBJ databases">
        <title>In-depth cultivation of the pig gut microbiome towards novel bacterial diversity and tailored functional studies.</title>
        <authorList>
            <person name="Wylensek D."/>
            <person name="Hitch T.C.A."/>
            <person name="Clavel T."/>
        </authorList>
    </citation>
    <scope>NUCLEOTIDE SEQUENCE [LARGE SCALE GENOMIC DNA]</scope>
    <source>
        <strain evidence="10 11">68-1-5</strain>
    </source>
</reference>
<evidence type="ECO:0000256" key="3">
    <source>
        <dbReference type="ARBA" id="ARBA00022448"/>
    </source>
</evidence>
<feature type="transmembrane region" description="Helical" evidence="7">
    <location>
        <begin position="171"/>
        <end position="191"/>
    </location>
</feature>
<dbReference type="Pfam" id="PF16916">
    <property type="entry name" value="ZT_dimer"/>
    <property type="match status" value="1"/>
</dbReference>
<sequence>MTEFLVRHLIKDYEQTDQVSVRTAYGVLTSTTGVICNFLLFLLKAGVGLVLGSVSVLADAFNNLSDAGASVIGLVGMRMASKPADKDHPFGHGRIEYIAALIVAFLVMQVGFLFLKESITKIRHPEALKFQTGSVVILLISIGVKLWLGGFNRKLGKRIGSKVMQATATDAFGDVLITTVTVVSVLFFRFTGWNVDGYVGVGVSFFVMWAGIGIARETIEPLIGEPVDPQEYKRITTFVEGYPGILGSHDLIVHHYGPGRNMASIHAEVPNHVGIEESHEIIDRIERDAIKKLGVFLVIHMDPIETQNVRVLEAKRKVEEVLDAVDPGVAIHDFRMVDGKEQANLIFDMVVPYEYDGKKQEQLKRAVIKLLRMADPRYQCVITVEKSFVAAEEPQKKEDVDQKDDR</sequence>
<keyword evidence="3" id="KW-0813">Transport</keyword>
<dbReference type="AlphaFoldDB" id="A0A6N7UST7"/>
<gene>
    <name evidence="10" type="ORF">FYJ34_07895</name>
</gene>